<protein>
    <recommendedName>
        <fullName evidence="4">Peptidoglycan binding-like domain-containing protein</fullName>
    </recommendedName>
</protein>
<dbReference type="InterPro" id="IPR036366">
    <property type="entry name" value="PGBDSf"/>
</dbReference>
<evidence type="ECO:0000313" key="3">
    <source>
        <dbReference type="Proteomes" id="UP000230179"/>
    </source>
</evidence>
<reference evidence="3" key="1">
    <citation type="submission" date="2017-09" db="EMBL/GenBank/DDBJ databases">
        <title>Depth-based differentiation of microbial function through sediment-hosted aquifers and enrichment of novel symbionts in the deep terrestrial subsurface.</title>
        <authorList>
            <person name="Probst A.J."/>
            <person name="Ladd B."/>
            <person name="Jarett J.K."/>
            <person name="Geller-Mcgrath D.E."/>
            <person name="Sieber C.M.K."/>
            <person name="Emerson J.B."/>
            <person name="Anantharaman K."/>
            <person name="Thomas B.C."/>
            <person name="Malmstrom R."/>
            <person name="Stieglmeier M."/>
            <person name="Klingl A."/>
            <person name="Woyke T."/>
            <person name="Ryan C.M."/>
            <person name="Banfield J.F."/>
        </authorList>
    </citation>
    <scope>NUCLEOTIDE SEQUENCE [LARGE SCALE GENOMIC DNA]</scope>
</reference>
<name>A0A2H0U9L4_9BACT</name>
<dbReference type="Gene3D" id="1.10.101.10">
    <property type="entry name" value="PGBD-like superfamily/PGBD"/>
    <property type="match status" value="1"/>
</dbReference>
<accession>A0A2H0U9L4</accession>
<feature type="chain" id="PRO_5013917195" description="Peptidoglycan binding-like domain-containing protein" evidence="1">
    <location>
        <begin position="34"/>
        <end position="663"/>
    </location>
</feature>
<dbReference type="SUPFAM" id="SSF47090">
    <property type="entry name" value="PGBD-like"/>
    <property type="match status" value="1"/>
</dbReference>
<comment type="caution">
    <text evidence="2">The sequence shown here is derived from an EMBL/GenBank/DDBJ whole genome shotgun (WGS) entry which is preliminary data.</text>
</comment>
<dbReference type="Proteomes" id="UP000230179">
    <property type="component" value="Unassembled WGS sequence"/>
</dbReference>
<evidence type="ECO:0000256" key="1">
    <source>
        <dbReference type="SAM" id="SignalP"/>
    </source>
</evidence>
<organism evidence="2 3">
    <name type="scientific">Candidatus Kaiserbacteria bacterium CG10_big_fil_rev_8_21_14_0_10_56_12</name>
    <dbReference type="NCBI Taxonomy" id="1974611"/>
    <lineage>
        <taxon>Bacteria</taxon>
        <taxon>Candidatus Kaiseribacteriota</taxon>
    </lineage>
</organism>
<keyword evidence="1" id="KW-0732">Signal</keyword>
<dbReference type="InterPro" id="IPR036365">
    <property type="entry name" value="PGBD-like_sf"/>
</dbReference>
<dbReference type="EMBL" id="PFBL01000020">
    <property type="protein sequence ID" value="PIR83082.1"/>
    <property type="molecule type" value="Genomic_DNA"/>
</dbReference>
<evidence type="ECO:0000313" key="2">
    <source>
        <dbReference type="EMBL" id="PIR83082.1"/>
    </source>
</evidence>
<sequence>MTITTKATAKVAAVAAGLAMATSMLSLAPLAHAADACSVGATDLTVGSTGAAVICLQTTLVAGGYLTMPAGVSMGYFGPLTKAAVAKWQAASGVAPAVGYFGPISRTAFTGVASVSIPGCAAGDKFSSTTGQACTTTTSTVPGCSAGDLFSSTTGQSCTSSSTSTAGLTGNGYLTNVNSLGDITTALHAGDDATKVIGLSMDATGGDVALQRVDATFVVGTTGSQSANLNKYVSDVSLYLDGKKIASMDPASGDQSSVTWTYRFTGLNSVIKSGTTGNLYVEVTPVSSVGSNEDGNGFTVKLLANSVRAVGADGISDTYVASGDTVVTGNSITVSSATAGTLTVSPAADNPDAGQVTTSSSTTSGVVLLNFNMKPKNQNVKVTDLVVSFGTSAGNTLTNVIGTVYLKKGSDTISSKTISSSATYATVTFNNVNQSLSQDTTTEYSVVADLKAQTAAAYSDGTTLIASTTTSGWTVADADGASVSPSAAAQGNTQTLTGTGITVTAGTPTTTTTTGLSGAGDNTQYTIPFTVKAGDSDIYIGGATTRLASAVTTPSASAGGINYATSTGSTHGATGMPTTPVFGPVDTKSQDSVGSYYYVPAGTSRTFSFTTAITATTTGSVTSGFTGVQIVGINYGSSSTLGTTYYTANLNGLKTQPVYMTAR</sequence>
<proteinExistence type="predicted"/>
<evidence type="ECO:0008006" key="4">
    <source>
        <dbReference type="Google" id="ProtNLM"/>
    </source>
</evidence>
<feature type="signal peptide" evidence="1">
    <location>
        <begin position="1"/>
        <end position="33"/>
    </location>
</feature>
<dbReference type="AlphaFoldDB" id="A0A2H0U9L4"/>
<gene>
    <name evidence="2" type="ORF">COU19_02200</name>
</gene>